<name>A0A9D8KDQ9_9DELT</name>
<dbReference type="Proteomes" id="UP000809273">
    <property type="component" value="Unassembled WGS sequence"/>
</dbReference>
<comment type="caution">
    <text evidence="2">The sequence shown here is derived from an EMBL/GenBank/DDBJ whole genome shotgun (WGS) entry which is preliminary data.</text>
</comment>
<evidence type="ECO:0000313" key="3">
    <source>
        <dbReference type="Proteomes" id="UP000809273"/>
    </source>
</evidence>
<evidence type="ECO:0000256" key="1">
    <source>
        <dbReference type="SAM" id="Phobius"/>
    </source>
</evidence>
<keyword evidence="1" id="KW-0812">Transmembrane</keyword>
<accession>A0A9D8KDQ9</accession>
<reference evidence="2" key="2">
    <citation type="submission" date="2021-01" db="EMBL/GenBank/DDBJ databases">
        <authorList>
            <person name="Hahn C.R."/>
            <person name="Youssef N.H."/>
            <person name="Elshahed M."/>
        </authorList>
    </citation>
    <scope>NUCLEOTIDE SEQUENCE</scope>
    <source>
        <strain evidence="2">Zod_Metabat.24</strain>
    </source>
</reference>
<sequence length="71" mass="6963">MGKKLSIGITSIGLAANLVQAIIVWVVSSSLLAGLGAFGAGIIPALAAGGSLYLAGKVSERLIALKNGGEN</sequence>
<feature type="transmembrane region" description="Helical" evidence="1">
    <location>
        <begin position="31"/>
        <end position="56"/>
    </location>
</feature>
<keyword evidence="1" id="KW-0472">Membrane</keyword>
<evidence type="ECO:0000313" key="2">
    <source>
        <dbReference type="EMBL" id="MBN1572799.1"/>
    </source>
</evidence>
<protein>
    <submittedName>
        <fullName evidence="2">Uncharacterized protein</fullName>
    </submittedName>
</protein>
<proteinExistence type="predicted"/>
<organism evidence="2 3">
    <name type="scientific">Candidatus Zymogenus saltonus</name>
    <dbReference type="NCBI Taxonomy" id="2844893"/>
    <lineage>
        <taxon>Bacteria</taxon>
        <taxon>Deltaproteobacteria</taxon>
        <taxon>Candidatus Zymogenia</taxon>
        <taxon>Candidatus Zymogeniales</taxon>
        <taxon>Candidatus Zymogenaceae</taxon>
        <taxon>Candidatus Zymogenus</taxon>
    </lineage>
</organism>
<keyword evidence="1" id="KW-1133">Transmembrane helix</keyword>
<gene>
    <name evidence="2" type="ORF">JW984_06335</name>
</gene>
<dbReference type="EMBL" id="JAFGIX010000029">
    <property type="protein sequence ID" value="MBN1572799.1"/>
    <property type="molecule type" value="Genomic_DNA"/>
</dbReference>
<dbReference type="AlphaFoldDB" id="A0A9D8KDQ9"/>
<reference evidence="2" key="1">
    <citation type="journal article" date="2021" name="Environ. Microbiol.">
        <title>Genomic characterization of three novel Desulfobacterota classes expand the metabolic and phylogenetic diversity of the phylum.</title>
        <authorList>
            <person name="Murphy C.L."/>
            <person name="Biggerstaff J."/>
            <person name="Eichhorn A."/>
            <person name="Ewing E."/>
            <person name="Shahan R."/>
            <person name="Soriano D."/>
            <person name="Stewart S."/>
            <person name="VanMol K."/>
            <person name="Walker R."/>
            <person name="Walters P."/>
            <person name="Elshahed M.S."/>
            <person name="Youssef N.H."/>
        </authorList>
    </citation>
    <scope>NUCLEOTIDE SEQUENCE</scope>
    <source>
        <strain evidence="2">Zod_Metabat.24</strain>
    </source>
</reference>